<feature type="signal peptide" evidence="1">
    <location>
        <begin position="1"/>
        <end position="25"/>
    </location>
</feature>
<dbReference type="AlphaFoldDB" id="A0A9E2KT01"/>
<evidence type="ECO:0000256" key="1">
    <source>
        <dbReference type="SAM" id="SignalP"/>
    </source>
</evidence>
<reference evidence="2" key="2">
    <citation type="submission" date="2021-04" db="EMBL/GenBank/DDBJ databases">
        <authorList>
            <person name="Gilroy R."/>
        </authorList>
    </citation>
    <scope>NUCLEOTIDE SEQUENCE</scope>
    <source>
        <strain evidence="2">F6-686</strain>
    </source>
</reference>
<evidence type="ECO:0000313" key="3">
    <source>
        <dbReference type="Proteomes" id="UP000823844"/>
    </source>
</evidence>
<protein>
    <recommendedName>
        <fullName evidence="4">Surface layer protein A domain-containing protein</fullName>
    </recommendedName>
</protein>
<name>A0A9E2KT01_9LACO</name>
<dbReference type="Proteomes" id="UP000823844">
    <property type="component" value="Unassembled WGS sequence"/>
</dbReference>
<feature type="non-terminal residue" evidence="2">
    <location>
        <position position="155"/>
    </location>
</feature>
<organism evidence="2 3">
    <name type="scientific">Candidatus Lactobacillus pullistercoris</name>
    <dbReference type="NCBI Taxonomy" id="2838636"/>
    <lineage>
        <taxon>Bacteria</taxon>
        <taxon>Bacillati</taxon>
        <taxon>Bacillota</taxon>
        <taxon>Bacilli</taxon>
        <taxon>Lactobacillales</taxon>
        <taxon>Lactobacillaceae</taxon>
        <taxon>Lactobacillus</taxon>
    </lineage>
</organism>
<proteinExistence type="predicted"/>
<reference evidence="2" key="1">
    <citation type="journal article" date="2021" name="PeerJ">
        <title>Extensive microbial diversity within the chicken gut microbiome revealed by metagenomics and culture.</title>
        <authorList>
            <person name="Gilroy R."/>
            <person name="Ravi A."/>
            <person name="Getino M."/>
            <person name="Pursley I."/>
            <person name="Horton D.L."/>
            <person name="Alikhan N.F."/>
            <person name="Baker D."/>
            <person name="Gharbi K."/>
            <person name="Hall N."/>
            <person name="Watson M."/>
            <person name="Adriaenssens E.M."/>
            <person name="Foster-Nyarko E."/>
            <person name="Jarju S."/>
            <person name="Secka A."/>
            <person name="Antonio M."/>
            <person name="Oren A."/>
            <person name="Chaudhuri R.R."/>
            <person name="La Ragione R."/>
            <person name="Hildebrand F."/>
            <person name="Pallen M.J."/>
        </authorList>
    </citation>
    <scope>NUCLEOTIDE SEQUENCE</scope>
    <source>
        <strain evidence="2">F6-686</strain>
    </source>
</reference>
<feature type="chain" id="PRO_5039244215" description="Surface layer protein A domain-containing protein" evidence="1">
    <location>
        <begin position="26"/>
        <end position="155"/>
    </location>
</feature>
<comment type="caution">
    <text evidence="2">The sequence shown here is derived from an EMBL/GenBank/DDBJ whole genome shotgun (WGS) entry which is preliminary data.</text>
</comment>
<sequence>MFKNKFFKFLAVVGLAIASIGGFSAINNHQVQASTFHWLRKDHKSVTLGIGENLPVRMYNHGKLVQKDDVNDDSTYCDTYYPLKTHGWKYINGVKYYNIYNERSFDTTSAYIKAKYFTPKYSDQSYQSVYVVDQKVNVLNDDMQKTDTNDWYGKG</sequence>
<gene>
    <name evidence="2" type="ORF">H9806_07930</name>
</gene>
<accession>A0A9E2KT01</accession>
<evidence type="ECO:0000313" key="2">
    <source>
        <dbReference type="EMBL" id="MBU3829027.1"/>
    </source>
</evidence>
<keyword evidence="1" id="KW-0732">Signal</keyword>
<evidence type="ECO:0008006" key="4">
    <source>
        <dbReference type="Google" id="ProtNLM"/>
    </source>
</evidence>
<dbReference type="EMBL" id="JAHLFT010000102">
    <property type="protein sequence ID" value="MBU3829027.1"/>
    <property type="molecule type" value="Genomic_DNA"/>
</dbReference>